<dbReference type="GO" id="GO:0012505">
    <property type="term" value="C:endomembrane system"/>
    <property type="evidence" value="ECO:0007669"/>
    <property type="project" value="UniProtKB-SubCell"/>
</dbReference>
<dbReference type="FunFam" id="3.40.50.300:FF:000074">
    <property type="entry name" value="Multidrug resistance-associated protein 5 isoform 1"/>
    <property type="match status" value="1"/>
</dbReference>
<evidence type="ECO:0000256" key="2">
    <source>
        <dbReference type="ARBA" id="ARBA00009726"/>
    </source>
</evidence>
<dbReference type="PROSITE" id="PS00211">
    <property type="entry name" value="ABC_TRANSPORTER_1"/>
    <property type="match status" value="2"/>
</dbReference>
<dbReference type="Gene3D" id="3.40.50.300">
    <property type="entry name" value="P-loop containing nucleotide triphosphate hydrolases"/>
    <property type="match status" value="2"/>
</dbReference>
<dbReference type="GO" id="GO:0140359">
    <property type="term" value="F:ABC-type transporter activity"/>
    <property type="evidence" value="ECO:0007669"/>
    <property type="project" value="InterPro"/>
</dbReference>
<evidence type="ECO:0000256" key="5">
    <source>
        <dbReference type="ARBA" id="ARBA00022737"/>
    </source>
</evidence>
<feature type="transmembrane region" description="Helical" evidence="10">
    <location>
        <begin position="628"/>
        <end position="652"/>
    </location>
</feature>
<dbReference type="CDD" id="cd03250">
    <property type="entry name" value="ABCC_MRP_domain1"/>
    <property type="match status" value="1"/>
</dbReference>
<reference evidence="14" key="1">
    <citation type="submission" date="2022-11" db="UniProtKB">
        <authorList>
            <consortium name="WormBaseParasite"/>
        </authorList>
    </citation>
    <scope>IDENTIFICATION</scope>
</reference>
<keyword evidence="3" id="KW-0813">Transport</keyword>
<evidence type="ECO:0000256" key="9">
    <source>
        <dbReference type="ARBA" id="ARBA00023136"/>
    </source>
</evidence>
<dbReference type="CDD" id="cd18580">
    <property type="entry name" value="ABC_6TM_ABCC_D2"/>
    <property type="match status" value="1"/>
</dbReference>
<feature type="transmembrane region" description="Helical" evidence="10">
    <location>
        <begin position="728"/>
        <end position="744"/>
    </location>
</feature>
<keyword evidence="9 10" id="KW-0472">Membrane</keyword>
<dbReference type="PANTHER" id="PTHR24223">
    <property type="entry name" value="ATP-BINDING CASSETTE SUB-FAMILY C"/>
    <property type="match status" value="1"/>
</dbReference>
<evidence type="ECO:0000256" key="3">
    <source>
        <dbReference type="ARBA" id="ARBA00022448"/>
    </source>
</evidence>
<keyword evidence="6" id="KW-0547">Nucleotide-binding</keyword>
<keyword evidence="5" id="KW-0677">Repeat</keyword>
<dbReference type="FunFam" id="1.20.1560.10:FF:000013">
    <property type="entry name" value="ABC transporter C family member 2"/>
    <property type="match status" value="1"/>
</dbReference>
<proteinExistence type="inferred from homology"/>
<feature type="domain" description="ABC transmembrane type-1" evidence="12">
    <location>
        <begin position="1"/>
        <end position="202"/>
    </location>
</feature>
<sequence length="1134" mass="128149">MLKLSPAARAKTSAGEFVNMVTTDVNRIRFFWLRLNEFIYSPLTIVFCFILLFVVLGHSAWYGVATIFLFVPLNAYAAELQSNFEEKQMEFKDARLKLMSDVLSGIKVLKLYAWEPPIQKRIAQLRERETTELRKANIIGIGLMESSFTMCPILATISCFVAYTLIGGHPLTPQVAFACLMLFQMMRFSANQLPVLISESIRAFVSMRRISEFLDADELDERHFHRLEANTSDIVNMENCTFTWDSVKDSSAATRHLVDLNLNIKQGELIGVVGRVGSGKSSLLASICGEMHKLEGSCQVYSSSIGYVPQQPWIQNKTLRENILFRRQHDDFYYDKVIEACALREDLNILSARDQTEIGERGINLSGGQKARVSLARAVYQRADLYILDDTLSAVDSHVGNHIFEHVIGPQGVLNHTTRIFALNSMAFLKYCDRIVVMQDGKINEVGRYEELVSKSEGAFAEWMREYLKKLVEQQKSKESTIDGVDEATYRAEMDDVLKELVGSPSAGILVHRLSSTENERNFSHIYARQTSNLSITSTLSDRPLCQPHLTNVPQVGRLVDEEYMEVGKVSWNMYLEYIRAFGFKLALAYIVVLFGMSSMADTVANIWMARWTSQLTQETAQTKNLAIYGIAAIMNCIGIGIAGFIFSWGAFVASTRLHDTLVSSLLRSPMSFFDTTPMGRILNRLSNDIERVDEGLASTLSFMCILLAIVFQCIVTIVIVIPPLLALAIPLFVLFVMLVRYYTATSVQLRRLVSKSWSLVTSYVQDSYLGADSVRIFNAVDRFQTQMRQMSDMTIECDHTEITSNRWIQIRLDLLTQTVVFGFIMIAIYLGDLHIISMGILALVITNGSTFSGLLGEIARCWKDSEMNVVCVERIKEYVENKHEAPWQIDIYKPPYNWPSTGTITFKDFCLRYREDTDLVLKHLNFTVNGGEKMGIVGRTGAGKTSLTLALFRLIEPTDGTILIDGVDICRIGLHDLRHALTIIPQDPVLFCGSLRSNLDPFDEFTDEEIWLAVEQAHLKQFVVNFEEKLQYEISEGGSNLSVGQRQLVCLARALLRKNTKILVLDEATAAVDVETDRLIQDSIREYFNNCTILTIAHRLNTILDYDKILVMDAGEVRELDTPRNLLSELELT</sequence>
<feature type="domain" description="ABC transporter" evidence="11">
    <location>
        <begin position="235"/>
        <end position="465"/>
    </location>
</feature>
<keyword evidence="8 10" id="KW-1133">Transmembrane helix</keyword>
<evidence type="ECO:0000313" key="14">
    <source>
        <dbReference type="WBParaSite" id="ACRNAN_scaffold7665.g11705.t1"/>
    </source>
</evidence>
<evidence type="ECO:0000256" key="7">
    <source>
        <dbReference type="ARBA" id="ARBA00022840"/>
    </source>
</evidence>
<dbReference type="Pfam" id="PF00664">
    <property type="entry name" value="ABC_membrane"/>
    <property type="match status" value="2"/>
</dbReference>
<comment type="similarity">
    <text evidence="2">Belongs to the ABC transporter superfamily. ABCC family. Conjugate transporter (TC 3.A.1.208) subfamily.</text>
</comment>
<protein>
    <submittedName>
        <fullName evidence="14">Uncharacterized protein</fullName>
    </submittedName>
</protein>
<evidence type="ECO:0000256" key="10">
    <source>
        <dbReference type="SAM" id="Phobius"/>
    </source>
</evidence>
<feature type="transmembrane region" description="Helical" evidence="10">
    <location>
        <begin position="587"/>
        <end position="608"/>
    </location>
</feature>
<dbReference type="GO" id="GO:0005524">
    <property type="term" value="F:ATP binding"/>
    <property type="evidence" value="ECO:0007669"/>
    <property type="project" value="UniProtKB-KW"/>
</dbReference>
<feature type="transmembrane region" description="Helical" evidence="10">
    <location>
        <begin position="813"/>
        <end position="831"/>
    </location>
</feature>
<dbReference type="InterPro" id="IPR044746">
    <property type="entry name" value="ABCC_6TM_D1"/>
</dbReference>
<dbReference type="Proteomes" id="UP000887540">
    <property type="component" value="Unplaced"/>
</dbReference>
<dbReference type="Pfam" id="PF00005">
    <property type="entry name" value="ABC_tran"/>
    <property type="match status" value="2"/>
</dbReference>
<dbReference type="CDD" id="cd03244">
    <property type="entry name" value="ABCC_MRP_domain2"/>
    <property type="match status" value="1"/>
</dbReference>
<evidence type="ECO:0000313" key="13">
    <source>
        <dbReference type="Proteomes" id="UP000887540"/>
    </source>
</evidence>
<dbReference type="InterPro" id="IPR011527">
    <property type="entry name" value="ABC1_TM_dom"/>
</dbReference>
<keyword evidence="13" id="KW-1185">Reference proteome</keyword>
<evidence type="ECO:0000259" key="11">
    <source>
        <dbReference type="PROSITE" id="PS50893"/>
    </source>
</evidence>
<dbReference type="AlphaFoldDB" id="A0A914EE59"/>
<name>A0A914EE59_9BILA</name>
<feature type="transmembrane region" description="Helical" evidence="10">
    <location>
        <begin position="38"/>
        <end position="55"/>
    </location>
</feature>
<dbReference type="InterPro" id="IPR044726">
    <property type="entry name" value="ABCC_6TM_D2"/>
</dbReference>
<dbReference type="InterPro" id="IPR050173">
    <property type="entry name" value="ABC_transporter_C-like"/>
</dbReference>
<dbReference type="GO" id="GO:0016020">
    <property type="term" value="C:membrane"/>
    <property type="evidence" value="ECO:0007669"/>
    <property type="project" value="InterPro"/>
</dbReference>
<evidence type="ECO:0000256" key="8">
    <source>
        <dbReference type="ARBA" id="ARBA00022989"/>
    </source>
</evidence>
<organism evidence="13 14">
    <name type="scientific">Acrobeloides nanus</name>
    <dbReference type="NCBI Taxonomy" id="290746"/>
    <lineage>
        <taxon>Eukaryota</taxon>
        <taxon>Metazoa</taxon>
        <taxon>Ecdysozoa</taxon>
        <taxon>Nematoda</taxon>
        <taxon>Chromadorea</taxon>
        <taxon>Rhabditida</taxon>
        <taxon>Tylenchina</taxon>
        <taxon>Cephalobomorpha</taxon>
        <taxon>Cephaloboidea</taxon>
        <taxon>Cephalobidae</taxon>
        <taxon>Acrobeloides</taxon>
    </lineage>
</organism>
<comment type="subcellular location">
    <subcellularLocation>
        <location evidence="1">Endomembrane system</location>
        <topology evidence="1">Multi-pass membrane protein</topology>
    </subcellularLocation>
</comment>
<dbReference type="PROSITE" id="PS50929">
    <property type="entry name" value="ABC_TM1F"/>
    <property type="match status" value="2"/>
</dbReference>
<dbReference type="InterPro" id="IPR003439">
    <property type="entry name" value="ABC_transporter-like_ATP-bd"/>
</dbReference>
<dbReference type="InterPro" id="IPR036640">
    <property type="entry name" value="ABC1_TM_sf"/>
</dbReference>
<dbReference type="SUPFAM" id="SSF52540">
    <property type="entry name" value="P-loop containing nucleoside triphosphate hydrolases"/>
    <property type="match status" value="2"/>
</dbReference>
<evidence type="ECO:0000259" key="12">
    <source>
        <dbReference type="PROSITE" id="PS50929"/>
    </source>
</evidence>
<evidence type="ECO:0000256" key="1">
    <source>
        <dbReference type="ARBA" id="ARBA00004127"/>
    </source>
</evidence>
<evidence type="ECO:0000256" key="4">
    <source>
        <dbReference type="ARBA" id="ARBA00022692"/>
    </source>
</evidence>
<dbReference type="InterPro" id="IPR003593">
    <property type="entry name" value="AAA+_ATPase"/>
</dbReference>
<dbReference type="Gene3D" id="1.20.1560.10">
    <property type="entry name" value="ABC transporter type 1, transmembrane domain"/>
    <property type="match status" value="2"/>
</dbReference>
<dbReference type="InterPro" id="IPR017871">
    <property type="entry name" value="ABC_transporter-like_CS"/>
</dbReference>
<feature type="domain" description="ABC transporter" evidence="11">
    <location>
        <begin position="905"/>
        <end position="1133"/>
    </location>
</feature>
<evidence type="ECO:0000256" key="6">
    <source>
        <dbReference type="ARBA" id="ARBA00022741"/>
    </source>
</evidence>
<accession>A0A914EE59</accession>
<dbReference type="FunFam" id="3.40.50.300:FF:000997">
    <property type="entry name" value="Multidrug resistance-associated protein 1"/>
    <property type="match status" value="1"/>
</dbReference>
<dbReference type="SUPFAM" id="SSF90123">
    <property type="entry name" value="ABC transporter transmembrane region"/>
    <property type="match status" value="2"/>
</dbReference>
<dbReference type="PROSITE" id="PS50893">
    <property type="entry name" value="ABC_TRANSPORTER_2"/>
    <property type="match status" value="2"/>
</dbReference>
<dbReference type="PANTHER" id="PTHR24223:SF415">
    <property type="entry name" value="FI20190P1"/>
    <property type="match status" value="1"/>
</dbReference>
<dbReference type="WBParaSite" id="ACRNAN_scaffold7665.g11705.t1">
    <property type="protein sequence ID" value="ACRNAN_scaffold7665.g11705.t1"/>
    <property type="gene ID" value="ACRNAN_scaffold7665.g11705"/>
</dbReference>
<keyword evidence="4 10" id="KW-0812">Transmembrane</keyword>
<keyword evidence="7" id="KW-0067">ATP-binding</keyword>
<dbReference type="GO" id="GO:0016887">
    <property type="term" value="F:ATP hydrolysis activity"/>
    <property type="evidence" value="ECO:0007669"/>
    <property type="project" value="InterPro"/>
</dbReference>
<feature type="domain" description="ABC transmembrane type-1" evidence="12">
    <location>
        <begin position="591"/>
        <end position="868"/>
    </location>
</feature>
<dbReference type="InterPro" id="IPR027417">
    <property type="entry name" value="P-loop_NTPase"/>
</dbReference>
<dbReference type="CDD" id="cd18579">
    <property type="entry name" value="ABC_6TM_ABCC_D1"/>
    <property type="match status" value="1"/>
</dbReference>
<dbReference type="SMART" id="SM00382">
    <property type="entry name" value="AAA"/>
    <property type="match status" value="2"/>
</dbReference>